<evidence type="ECO:0000313" key="3">
    <source>
        <dbReference type="Proteomes" id="UP001153737"/>
    </source>
</evidence>
<reference evidence="2" key="2">
    <citation type="submission" date="2022-10" db="EMBL/GenBank/DDBJ databases">
        <authorList>
            <consortium name="ENA_rothamsted_submissions"/>
            <consortium name="culmorum"/>
            <person name="King R."/>
        </authorList>
    </citation>
    <scope>NUCLEOTIDE SEQUENCE</scope>
</reference>
<keyword evidence="1" id="KW-1133">Transmembrane helix</keyword>
<feature type="transmembrane region" description="Helical" evidence="1">
    <location>
        <begin position="30"/>
        <end position="50"/>
    </location>
</feature>
<name>A0A9P0DLX8_PHACE</name>
<dbReference type="InterPro" id="IPR009030">
    <property type="entry name" value="Growth_fac_rcpt_cys_sf"/>
</dbReference>
<proteinExistence type="predicted"/>
<reference evidence="2" key="1">
    <citation type="submission" date="2022-01" db="EMBL/GenBank/DDBJ databases">
        <authorList>
            <person name="King R."/>
        </authorList>
    </citation>
    <scope>NUCLEOTIDE SEQUENCE</scope>
</reference>
<dbReference type="AlphaFoldDB" id="A0A9P0DLX8"/>
<dbReference type="OrthoDB" id="5976811at2759"/>
<dbReference type="SUPFAM" id="SSF57184">
    <property type="entry name" value="Growth factor receptor domain"/>
    <property type="match status" value="1"/>
</dbReference>
<dbReference type="EMBL" id="OU896711">
    <property type="protein sequence ID" value="CAH1169672.1"/>
    <property type="molecule type" value="Genomic_DNA"/>
</dbReference>
<keyword evidence="3" id="KW-1185">Reference proteome</keyword>
<dbReference type="InterPro" id="IPR010850">
    <property type="entry name" value="Neuroparsin"/>
</dbReference>
<gene>
    <name evidence="2" type="ORF">PHAECO_LOCUS9348</name>
</gene>
<sequence>AASTSAIIKIQQIIKCQVIKFDSFPGRTVIVMRPNLAIIILALSIDLILFPNNCVAKFICRPCKNEMECNMPPPVMCEYGEVRNACKRRECAKGPGDRCGGPMNILGQCAENLMCRSDELCHGWFMDTLENYE</sequence>
<protein>
    <submittedName>
        <fullName evidence="2">Uncharacterized protein</fullName>
    </submittedName>
</protein>
<dbReference type="Pfam" id="PF07327">
    <property type="entry name" value="Neuroparsin"/>
    <property type="match status" value="1"/>
</dbReference>
<keyword evidence="1" id="KW-0472">Membrane</keyword>
<dbReference type="Gene3D" id="4.10.40.20">
    <property type="match status" value="1"/>
</dbReference>
<organism evidence="2 3">
    <name type="scientific">Phaedon cochleariae</name>
    <name type="common">Mustard beetle</name>
    <dbReference type="NCBI Taxonomy" id="80249"/>
    <lineage>
        <taxon>Eukaryota</taxon>
        <taxon>Metazoa</taxon>
        <taxon>Ecdysozoa</taxon>
        <taxon>Arthropoda</taxon>
        <taxon>Hexapoda</taxon>
        <taxon>Insecta</taxon>
        <taxon>Pterygota</taxon>
        <taxon>Neoptera</taxon>
        <taxon>Endopterygota</taxon>
        <taxon>Coleoptera</taxon>
        <taxon>Polyphaga</taxon>
        <taxon>Cucujiformia</taxon>
        <taxon>Chrysomeloidea</taxon>
        <taxon>Chrysomelidae</taxon>
        <taxon>Chrysomelinae</taxon>
        <taxon>Chrysomelini</taxon>
        <taxon>Phaedon</taxon>
    </lineage>
</organism>
<evidence type="ECO:0000256" key="1">
    <source>
        <dbReference type="SAM" id="Phobius"/>
    </source>
</evidence>
<feature type="non-terminal residue" evidence="2">
    <location>
        <position position="1"/>
    </location>
</feature>
<evidence type="ECO:0000313" key="2">
    <source>
        <dbReference type="EMBL" id="CAH1169672.1"/>
    </source>
</evidence>
<dbReference type="Proteomes" id="UP001153737">
    <property type="component" value="Chromosome 5"/>
</dbReference>
<accession>A0A9P0DLX8</accession>
<keyword evidence="1" id="KW-0812">Transmembrane</keyword>